<dbReference type="Gene3D" id="2.130.10.10">
    <property type="entry name" value="YVTN repeat-like/Quinoprotein amine dehydrogenase"/>
    <property type="match status" value="1"/>
</dbReference>
<dbReference type="EMBL" id="CAKXZT010000130">
    <property type="protein sequence ID" value="CAH2402703.1"/>
    <property type="molecule type" value="Genomic_DNA"/>
</dbReference>
<evidence type="ECO:0000256" key="1">
    <source>
        <dbReference type="ARBA" id="ARBA00022574"/>
    </source>
</evidence>
<protein>
    <recommendedName>
        <fullName evidence="6">WD40 repeat domain-containing protein</fullName>
    </recommendedName>
</protein>
<dbReference type="SUPFAM" id="SSF50978">
    <property type="entry name" value="WD40 repeat-like"/>
    <property type="match status" value="1"/>
</dbReference>
<evidence type="ECO:0000313" key="4">
    <source>
        <dbReference type="EMBL" id="CAH2402703.1"/>
    </source>
</evidence>
<proteinExistence type="predicted"/>
<keyword evidence="5" id="KW-1185">Reference proteome</keyword>
<dbReference type="PROSITE" id="PS50082">
    <property type="entry name" value="WD_REPEATS_2"/>
    <property type="match status" value="1"/>
</dbReference>
<comment type="caution">
    <text evidence="4">The sequence shown here is derived from an EMBL/GenBank/DDBJ whole genome shotgun (WGS) entry which is preliminary data.</text>
</comment>
<feature type="repeat" description="WD" evidence="3">
    <location>
        <begin position="12"/>
        <end position="53"/>
    </location>
</feature>
<evidence type="ECO:0000313" key="5">
    <source>
        <dbReference type="Proteomes" id="UP001153050"/>
    </source>
</evidence>
<evidence type="ECO:0008006" key="6">
    <source>
        <dbReference type="Google" id="ProtNLM"/>
    </source>
</evidence>
<evidence type="ECO:0000256" key="2">
    <source>
        <dbReference type="ARBA" id="ARBA00022737"/>
    </source>
</evidence>
<keyword evidence="1 3" id="KW-0853">WD repeat</keyword>
<dbReference type="PANTHER" id="PTHR19879">
    <property type="entry name" value="TRANSCRIPTION INITIATION FACTOR TFIID"/>
    <property type="match status" value="1"/>
</dbReference>
<dbReference type="Pfam" id="PF00400">
    <property type="entry name" value="WD40"/>
    <property type="match status" value="1"/>
</dbReference>
<sequence>MGCDEREEIRCFKGHHGPVWSVALSPDGKTLATGSNDYTAQLWDVATGKEINRLKGHGAADSSITITPEGPGPANHLRNILARLWKVATGTNKSLRWPGNRVCDPDRRQRSPKNLQELARLAGLYTFIISTFGRRVCQAVILSQC</sequence>
<dbReference type="InterPro" id="IPR015943">
    <property type="entry name" value="WD40/YVTN_repeat-like_dom_sf"/>
</dbReference>
<organism evidence="4 5">
    <name type="scientific">Mesorhizobium escarrei</name>
    <dbReference type="NCBI Taxonomy" id="666018"/>
    <lineage>
        <taxon>Bacteria</taxon>
        <taxon>Pseudomonadati</taxon>
        <taxon>Pseudomonadota</taxon>
        <taxon>Alphaproteobacteria</taxon>
        <taxon>Hyphomicrobiales</taxon>
        <taxon>Phyllobacteriaceae</taxon>
        <taxon>Mesorhizobium</taxon>
    </lineage>
</organism>
<dbReference type="PROSITE" id="PS00678">
    <property type="entry name" value="WD_REPEATS_1"/>
    <property type="match status" value="1"/>
</dbReference>
<dbReference type="InterPro" id="IPR036322">
    <property type="entry name" value="WD40_repeat_dom_sf"/>
</dbReference>
<keyword evidence="2" id="KW-0677">Repeat</keyword>
<evidence type="ECO:0000256" key="3">
    <source>
        <dbReference type="PROSITE-ProRule" id="PRU00221"/>
    </source>
</evidence>
<gene>
    <name evidence="4" type="ORF">MES5069_350011</name>
</gene>
<dbReference type="Proteomes" id="UP001153050">
    <property type="component" value="Unassembled WGS sequence"/>
</dbReference>
<dbReference type="RefSeq" id="WP_367185969.1">
    <property type="nucleotide sequence ID" value="NZ_CAKXZT010000130.1"/>
</dbReference>
<dbReference type="InterPro" id="IPR001680">
    <property type="entry name" value="WD40_rpt"/>
</dbReference>
<reference evidence="4 5" key="1">
    <citation type="submission" date="2022-03" db="EMBL/GenBank/DDBJ databases">
        <authorList>
            <person name="Brunel B."/>
        </authorList>
    </citation>
    <scope>NUCLEOTIDE SEQUENCE [LARGE SCALE GENOMIC DNA]</scope>
    <source>
        <strain evidence="4">STM5069sample</strain>
    </source>
</reference>
<dbReference type="PANTHER" id="PTHR19879:SF9">
    <property type="entry name" value="TRANSCRIPTION INITIATION FACTOR TFIID SUBUNIT 5"/>
    <property type="match status" value="1"/>
</dbReference>
<accession>A0ABM9E0W1</accession>
<dbReference type="PROSITE" id="PS50294">
    <property type="entry name" value="WD_REPEATS_REGION"/>
    <property type="match status" value="1"/>
</dbReference>
<dbReference type="SMART" id="SM00320">
    <property type="entry name" value="WD40"/>
    <property type="match status" value="1"/>
</dbReference>
<dbReference type="InterPro" id="IPR019775">
    <property type="entry name" value="WD40_repeat_CS"/>
</dbReference>
<name>A0ABM9E0W1_9HYPH</name>